<dbReference type="EMBL" id="AAXF02000049">
    <property type="protein sequence ID" value="EDO11655.1"/>
    <property type="molecule type" value="Genomic_DNA"/>
</dbReference>
<dbReference type="InterPro" id="IPR042278">
    <property type="entry name" value="Mfa-like_1_N"/>
</dbReference>
<sequence length="682" mass="74533">MNGMKNRLFAIGAMILMMTSCTQDELISSDKGKEPATAGSCLTLVGLSSPQTRVSIGDKTGDVYPVLWSEGDALGVFSRTAGTDINNVQSLLSDESIGQNSGVFTSDDVKMAEEGATELLIYYPYRASTELAENGNKITSTLSVEQEQSRPGDSRHIGKYGFAFAKATVSGPDMLAKFTLNHAMAYVKFSISSQELSTYKLKSVSLYDKETKTPLSGVFTADLDTDELTYGTDVKPYATVSLTTPEMLAFAQDIYLTTYPADLSGKEVYIVITLENDQQTITIPILKEGKQLKANAVNTIAINNLKLSDNSCEWYEPVETRLLAGGWAYGESNCLLTNISTSGVSNTMSVKARGNFMEVEEPKYAKTILGCDLNVNHKMIAVNGSTTDISPIGSDYNITINTYKVSGGYDGGCGQVAIYGADQTTVIWSFIIWMTPTPAEHPYGNTGYVVLDRNLGTYMTCEGDNWKQNGVYFQWGRPTPVGWSGTVGTNIPTEATNVRFSIENPRALLYTNNVENTKSDWYLGAWTGARTDRKDDFWGNPNESSTYLNPSDGHKSIYDPCPKGYRVVSPRVLDEIEQKGEFVKQSATAVFKYCYDGTNYAYWPLAGCKWGSNGGNNGNNTGLDTAKGAACYWSNSSASSYGNDKDQGATSLYYKVSDKTWTHSSGRSHAFSVRCMKDAENR</sequence>
<reference evidence="1 2" key="1">
    <citation type="submission" date="2007-03" db="EMBL/GenBank/DDBJ databases">
        <authorList>
            <person name="Fulton L."/>
            <person name="Clifton S."/>
            <person name="Fulton B."/>
            <person name="Xu J."/>
            <person name="Minx P."/>
            <person name="Pepin K.H."/>
            <person name="Johnson M."/>
            <person name="Thiruvilangam P."/>
            <person name="Bhonagiri V."/>
            <person name="Nash W.E."/>
            <person name="Mardis E.R."/>
            <person name="Wilson R.K."/>
        </authorList>
    </citation>
    <scope>NUCLEOTIDE SEQUENCE [LARGE SCALE GENOMIC DNA]</scope>
    <source>
        <strain evidence="2">ATCC 8483 / DSM 1896 / JCM 5824 / BCRC 10623 / CCUG 4943 / NCTC 11153</strain>
    </source>
</reference>
<proteinExistence type="predicted"/>
<dbReference type="PROSITE" id="PS51257">
    <property type="entry name" value="PROKAR_LIPOPROTEIN"/>
    <property type="match status" value="1"/>
</dbReference>
<dbReference type="CDD" id="cd13120">
    <property type="entry name" value="BF2867_like_N"/>
    <property type="match status" value="1"/>
</dbReference>
<organism evidence="1 2">
    <name type="scientific">Bacteroides ovatus (strain ATCC 8483 / DSM 1896 / JCM 5824 / BCRC 10623 / CCUG 4943 / NCTC 11153)</name>
    <dbReference type="NCBI Taxonomy" id="411476"/>
    <lineage>
        <taxon>Bacteria</taxon>
        <taxon>Pseudomonadati</taxon>
        <taxon>Bacteroidota</taxon>
        <taxon>Bacteroidia</taxon>
        <taxon>Bacteroidales</taxon>
        <taxon>Bacteroidaceae</taxon>
        <taxon>Bacteroides</taxon>
    </lineage>
</organism>
<evidence type="ECO:0008006" key="3">
    <source>
        <dbReference type="Google" id="ProtNLM"/>
    </source>
</evidence>
<comment type="caution">
    <text evidence="1">The sequence shown here is derived from an EMBL/GenBank/DDBJ whole genome shotgun (WGS) entry which is preliminary data.</text>
</comment>
<dbReference type="Gene3D" id="2.60.40.2620">
    <property type="entry name" value="Fimbrillin-like"/>
    <property type="match status" value="1"/>
</dbReference>
<reference evidence="2" key="2">
    <citation type="submission" date="2007-04" db="EMBL/GenBank/DDBJ databases">
        <title>Draft genome sequence of Bacteroides ovatus (ATCC 8483).</title>
        <authorList>
            <person name="Sudarsanam P."/>
            <person name="Ley R."/>
            <person name="Guruge J."/>
            <person name="Turnbaugh P.J."/>
            <person name="Mahowald M."/>
            <person name="Liep D."/>
            <person name="Gordon J."/>
        </authorList>
    </citation>
    <scope>NUCLEOTIDE SEQUENCE [LARGE SCALE GENOMIC DNA]</scope>
    <source>
        <strain evidence="2">ATCC 8483 / DSM 1896 / JCM 5824 / BCRC 10623 / CCUG 4943 / NCTC 11153</strain>
    </source>
</reference>
<evidence type="ECO:0000313" key="2">
    <source>
        <dbReference type="Proteomes" id="UP000005475"/>
    </source>
</evidence>
<name>A0AAN3A9B5_BACO1</name>
<accession>A0AAN3A9B5</accession>
<dbReference type="AlphaFoldDB" id="A0AAN3A9B5"/>
<gene>
    <name evidence="1" type="ORF">BACOVA_02865</name>
</gene>
<protein>
    <recommendedName>
        <fullName evidence="3">Fimbrillin family protein</fullName>
    </recommendedName>
</protein>
<evidence type="ECO:0000313" key="1">
    <source>
        <dbReference type="EMBL" id="EDO11655.1"/>
    </source>
</evidence>
<dbReference type="Proteomes" id="UP000005475">
    <property type="component" value="Unassembled WGS sequence"/>
</dbReference>